<protein>
    <recommendedName>
        <fullName evidence="1">DUF3734 domain-containing protein</fullName>
    </recommendedName>
</protein>
<comment type="caution">
    <text evidence="2">The sequence shown here is derived from an EMBL/GenBank/DDBJ whole genome shotgun (WGS) entry which is preliminary data.</text>
</comment>
<dbReference type="RefSeq" id="WP_311674943.1">
    <property type="nucleotide sequence ID" value="NZ_JACHBW010000026.1"/>
</dbReference>
<dbReference type="InterPro" id="IPR021095">
    <property type="entry name" value="DUF3734"/>
</dbReference>
<reference evidence="2 3" key="1">
    <citation type="submission" date="2020-08" db="EMBL/GenBank/DDBJ databases">
        <title>Above-ground endophytic microbial communities from plants in different locations in the United States.</title>
        <authorList>
            <person name="Frank C."/>
        </authorList>
    </citation>
    <scope>NUCLEOTIDE SEQUENCE [LARGE SCALE GENOMIC DNA]</scope>
    <source>
        <strain evidence="2 3">WP4_2_2</strain>
    </source>
</reference>
<dbReference type="Proteomes" id="UP000571554">
    <property type="component" value="Unassembled WGS sequence"/>
</dbReference>
<evidence type="ECO:0000313" key="3">
    <source>
        <dbReference type="Proteomes" id="UP000571554"/>
    </source>
</evidence>
<evidence type="ECO:0000313" key="2">
    <source>
        <dbReference type="EMBL" id="MBB6106421.1"/>
    </source>
</evidence>
<accession>A0A7W9WWD7</accession>
<keyword evidence="3" id="KW-1185">Reference proteome</keyword>
<feature type="domain" description="DUF3734" evidence="1">
    <location>
        <begin position="2"/>
        <end position="70"/>
    </location>
</feature>
<organism evidence="2 3">
    <name type="scientific">Paraburkholderia bannensis</name>
    <dbReference type="NCBI Taxonomy" id="765414"/>
    <lineage>
        <taxon>Bacteria</taxon>
        <taxon>Pseudomonadati</taxon>
        <taxon>Pseudomonadota</taxon>
        <taxon>Betaproteobacteria</taxon>
        <taxon>Burkholderiales</taxon>
        <taxon>Burkholderiaceae</taxon>
        <taxon>Paraburkholderia</taxon>
    </lineage>
</organism>
<name>A0A7W9WWD7_9BURK</name>
<gene>
    <name evidence="2" type="ORF">F4827_006296</name>
</gene>
<dbReference type="AlphaFoldDB" id="A0A7W9WWD7"/>
<sequence>MPAEARRSDPLFRRAETVADGSSINVVHLVYRNKPYEGHYKNDEFSIDTMEEHGSSGLEDVRASFSHLDGFAVPSREQGFVTYDIHRRAGEAPRHAASALSRSPRFSCVRSKPCCMS</sequence>
<dbReference type="EMBL" id="JACHBW010000026">
    <property type="protein sequence ID" value="MBB6106421.1"/>
    <property type="molecule type" value="Genomic_DNA"/>
</dbReference>
<evidence type="ECO:0000259" key="1">
    <source>
        <dbReference type="Pfam" id="PF12536"/>
    </source>
</evidence>
<proteinExistence type="predicted"/>
<dbReference type="Pfam" id="PF12536">
    <property type="entry name" value="DUF3734"/>
    <property type="match status" value="1"/>
</dbReference>